<comment type="caution">
    <text evidence="1">The sequence shown here is derived from an EMBL/GenBank/DDBJ whole genome shotgun (WGS) entry which is preliminary data.</text>
</comment>
<keyword evidence="2" id="KW-1185">Reference proteome</keyword>
<dbReference type="EMBL" id="AVOT02055001">
    <property type="protein sequence ID" value="MBW0549646.1"/>
    <property type="molecule type" value="Genomic_DNA"/>
</dbReference>
<sequence>MSDKVNDLKDNSNIPILNGTNYIEWYRHTKIYLQSKDLLDVRLNSIPTEATPAIVNKWKKASCDAVSFISSKIDPSVFIEVVNDETMEEAHLLWDKINDQYASKTAINCGCVVMNWVSIAYKGNSEEFIKKC</sequence>
<evidence type="ECO:0008006" key="3">
    <source>
        <dbReference type="Google" id="ProtNLM"/>
    </source>
</evidence>
<gene>
    <name evidence="1" type="ORF">O181_089361</name>
</gene>
<dbReference type="Proteomes" id="UP000765509">
    <property type="component" value="Unassembled WGS sequence"/>
</dbReference>
<reference evidence="1" key="1">
    <citation type="submission" date="2021-03" db="EMBL/GenBank/DDBJ databases">
        <title>Draft genome sequence of rust myrtle Austropuccinia psidii MF-1, a brazilian biotype.</title>
        <authorList>
            <person name="Quecine M.C."/>
            <person name="Pachon D.M.R."/>
            <person name="Bonatelli M.L."/>
            <person name="Correr F.H."/>
            <person name="Franceschini L.M."/>
            <person name="Leite T.F."/>
            <person name="Margarido G.R.A."/>
            <person name="Almeida C.A."/>
            <person name="Ferrarezi J.A."/>
            <person name="Labate C.A."/>
        </authorList>
    </citation>
    <scope>NUCLEOTIDE SEQUENCE</scope>
    <source>
        <strain evidence="1">MF-1</strain>
    </source>
</reference>
<accession>A0A9Q3ITG0</accession>
<name>A0A9Q3ITG0_9BASI</name>
<dbReference type="AlphaFoldDB" id="A0A9Q3ITG0"/>
<proteinExistence type="predicted"/>
<protein>
    <recommendedName>
        <fullName evidence="3">Retrotransposon Copia-like N-terminal domain-containing protein</fullName>
    </recommendedName>
</protein>
<evidence type="ECO:0000313" key="2">
    <source>
        <dbReference type="Proteomes" id="UP000765509"/>
    </source>
</evidence>
<organism evidence="1 2">
    <name type="scientific">Austropuccinia psidii MF-1</name>
    <dbReference type="NCBI Taxonomy" id="1389203"/>
    <lineage>
        <taxon>Eukaryota</taxon>
        <taxon>Fungi</taxon>
        <taxon>Dikarya</taxon>
        <taxon>Basidiomycota</taxon>
        <taxon>Pucciniomycotina</taxon>
        <taxon>Pucciniomycetes</taxon>
        <taxon>Pucciniales</taxon>
        <taxon>Sphaerophragmiaceae</taxon>
        <taxon>Austropuccinia</taxon>
    </lineage>
</organism>
<evidence type="ECO:0000313" key="1">
    <source>
        <dbReference type="EMBL" id="MBW0549646.1"/>
    </source>
</evidence>